<evidence type="ECO:0000313" key="2">
    <source>
        <dbReference type="EMBL" id="KAJ1132520.1"/>
    </source>
</evidence>
<feature type="region of interest" description="Disordered" evidence="1">
    <location>
        <begin position="156"/>
        <end position="179"/>
    </location>
</feature>
<comment type="caution">
    <text evidence="2">The sequence shown here is derived from an EMBL/GenBank/DDBJ whole genome shotgun (WGS) entry which is preliminary data.</text>
</comment>
<organism evidence="2 3">
    <name type="scientific">Pleurodeles waltl</name>
    <name type="common">Iberian ribbed newt</name>
    <dbReference type="NCBI Taxonomy" id="8319"/>
    <lineage>
        <taxon>Eukaryota</taxon>
        <taxon>Metazoa</taxon>
        <taxon>Chordata</taxon>
        <taxon>Craniata</taxon>
        <taxon>Vertebrata</taxon>
        <taxon>Euteleostomi</taxon>
        <taxon>Amphibia</taxon>
        <taxon>Batrachia</taxon>
        <taxon>Caudata</taxon>
        <taxon>Salamandroidea</taxon>
        <taxon>Salamandridae</taxon>
        <taxon>Pleurodelinae</taxon>
        <taxon>Pleurodeles</taxon>
    </lineage>
</organism>
<accession>A0AAV7PZV8</accession>
<gene>
    <name evidence="2" type="ORF">NDU88_010829</name>
</gene>
<name>A0AAV7PZV8_PLEWA</name>
<protein>
    <submittedName>
        <fullName evidence="2">Uncharacterized protein</fullName>
    </submittedName>
</protein>
<reference evidence="2" key="1">
    <citation type="journal article" date="2022" name="bioRxiv">
        <title>Sequencing and chromosome-scale assembly of the giantPleurodeles waltlgenome.</title>
        <authorList>
            <person name="Brown T."/>
            <person name="Elewa A."/>
            <person name="Iarovenko S."/>
            <person name="Subramanian E."/>
            <person name="Araus A.J."/>
            <person name="Petzold A."/>
            <person name="Susuki M."/>
            <person name="Suzuki K.-i.T."/>
            <person name="Hayashi T."/>
            <person name="Toyoda A."/>
            <person name="Oliveira C."/>
            <person name="Osipova E."/>
            <person name="Leigh N.D."/>
            <person name="Simon A."/>
            <person name="Yun M.H."/>
        </authorList>
    </citation>
    <scope>NUCLEOTIDE SEQUENCE</scope>
    <source>
        <strain evidence="2">20211129_DDA</strain>
        <tissue evidence="2">Liver</tissue>
    </source>
</reference>
<evidence type="ECO:0000313" key="3">
    <source>
        <dbReference type="Proteomes" id="UP001066276"/>
    </source>
</evidence>
<dbReference type="EMBL" id="JANPWB010000011">
    <property type="protein sequence ID" value="KAJ1132520.1"/>
    <property type="molecule type" value="Genomic_DNA"/>
</dbReference>
<sequence>MNAFCDTALPPYKADELGMRAALRASTHRGPVCGLHHERPEALHECEEQYMPLSSASPESDHLAPAIYLVMDFPACTQYSSQPVSFFRESPACSPSEEGHNRSHHAPGFMNHPMMKVHNGAPELQRRPPPQEHPPNKILISQTVAREAPAYTNVIVPTPRNSSATANVPKRWKSERISKTKKAPITPVQVRRYPLRLRRPPVRLTF</sequence>
<proteinExistence type="predicted"/>
<dbReference type="Proteomes" id="UP001066276">
    <property type="component" value="Chromosome 7"/>
</dbReference>
<dbReference type="AlphaFoldDB" id="A0AAV7PZV8"/>
<keyword evidence="3" id="KW-1185">Reference proteome</keyword>
<evidence type="ECO:0000256" key="1">
    <source>
        <dbReference type="SAM" id="MobiDB-lite"/>
    </source>
</evidence>